<dbReference type="PANTHER" id="PTHR13523:SF3">
    <property type="entry name" value="COILED-COIL-HELIX-COILED-COIL-HELIX DOMAIN-CONTAINING PROTEIN 2-RELATED"/>
    <property type="match status" value="1"/>
</dbReference>
<dbReference type="AlphaFoldDB" id="A0A4U5V088"/>
<organism evidence="2 3">
    <name type="scientific">Collichthys lucidus</name>
    <name type="common">Big head croaker</name>
    <name type="synonym">Sciaena lucida</name>
    <dbReference type="NCBI Taxonomy" id="240159"/>
    <lineage>
        <taxon>Eukaryota</taxon>
        <taxon>Metazoa</taxon>
        <taxon>Chordata</taxon>
        <taxon>Craniata</taxon>
        <taxon>Vertebrata</taxon>
        <taxon>Euteleostomi</taxon>
        <taxon>Actinopterygii</taxon>
        <taxon>Neopterygii</taxon>
        <taxon>Teleostei</taxon>
        <taxon>Neoteleostei</taxon>
        <taxon>Acanthomorphata</taxon>
        <taxon>Eupercaria</taxon>
        <taxon>Sciaenidae</taxon>
        <taxon>Collichthys</taxon>
    </lineage>
</organism>
<sequence>MPRGSRSRTSRMAPPASRAPPSPPPMARTAPPSYAPAPVHAPPSAVGAPAAAPRQPGMFAQMATTAAGVAVGSAVGHTIGHAMTGGFGGGHSEPAKPDVTYQEPYPAQPMYQQQPQSTYFQQEAPQQQQQACSYELKQFIECAQNQSDLKLCEGFGEVLKQCRFSNGLS</sequence>
<proteinExistence type="predicted"/>
<dbReference type="GO" id="GO:0005739">
    <property type="term" value="C:mitochondrion"/>
    <property type="evidence" value="ECO:0007669"/>
    <property type="project" value="TreeGrafter"/>
</dbReference>
<dbReference type="PROSITE" id="PS51808">
    <property type="entry name" value="CHCH"/>
    <property type="match status" value="1"/>
</dbReference>
<evidence type="ECO:0000313" key="2">
    <source>
        <dbReference type="EMBL" id="TKS81066.1"/>
    </source>
</evidence>
<dbReference type="PANTHER" id="PTHR13523">
    <property type="entry name" value="COILED-COIL-HELIX-COILED-COIL-HELIX DOMAIN CONTAINING 2/NUR77"/>
    <property type="match status" value="1"/>
</dbReference>
<evidence type="ECO:0000313" key="3">
    <source>
        <dbReference type="Proteomes" id="UP000298787"/>
    </source>
</evidence>
<dbReference type="STRING" id="240159.A0A4U5V088"/>
<dbReference type="InterPro" id="IPR055304">
    <property type="entry name" value="CHCHD2/10-like"/>
</dbReference>
<feature type="compositionally biased region" description="Pro residues" evidence="1">
    <location>
        <begin position="17"/>
        <end position="26"/>
    </location>
</feature>
<dbReference type="EMBL" id="CM014090">
    <property type="protein sequence ID" value="TKS81066.1"/>
    <property type="molecule type" value="Genomic_DNA"/>
</dbReference>
<dbReference type="GO" id="GO:0043565">
    <property type="term" value="F:sequence-specific DNA binding"/>
    <property type="evidence" value="ECO:0007669"/>
    <property type="project" value="TreeGrafter"/>
</dbReference>
<dbReference type="GO" id="GO:0005634">
    <property type="term" value="C:nucleus"/>
    <property type="evidence" value="ECO:0007669"/>
    <property type="project" value="TreeGrafter"/>
</dbReference>
<reference evidence="2 3" key="1">
    <citation type="submission" date="2019-01" db="EMBL/GenBank/DDBJ databases">
        <title>Genome Assembly of Collichthys lucidus.</title>
        <authorList>
            <person name="Cai M."/>
            <person name="Xiao S."/>
        </authorList>
    </citation>
    <scope>NUCLEOTIDE SEQUENCE [LARGE SCALE GENOMIC DNA]</scope>
    <source>
        <strain evidence="2">JT15FE1705JMU</strain>
        <tissue evidence="2">Muscle</tissue>
    </source>
</reference>
<dbReference type="Proteomes" id="UP000298787">
    <property type="component" value="Chromosome 13"/>
</dbReference>
<dbReference type="OrthoDB" id="1106148at2759"/>
<feature type="region of interest" description="Disordered" evidence="1">
    <location>
        <begin position="1"/>
        <end position="52"/>
    </location>
</feature>
<feature type="region of interest" description="Disordered" evidence="1">
    <location>
        <begin position="79"/>
        <end position="108"/>
    </location>
</feature>
<dbReference type="GO" id="GO:0007005">
    <property type="term" value="P:mitochondrion organization"/>
    <property type="evidence" value="ECO:0007669"/>
    <property type="project" value="InterPro"/>
</dbReference>
<evidence type="ECO:0000256" key="1">
    <source>
        <dbReference type="SAM" id="MobiDB-lite"/>
    </source>
</evidence>
<gene>
    <name evidence="2" type="ORF">D9C73_015170</name>
</gene>
<name>A0A4U5V088_COLLU</name>
<keyword evidence="3" id="KW-1185">Reference proteome</keyword>
<accession>A0A4U5V088</accession>
<feature type="compositionally biased region" description="Low complexity" evidence="1">
    <location>
        <begin position="42"/>
        <end position="52"/>
    </location>
</feature>
<dbReference type="GO" id="GO:0045944">
    <property type="term" value="P:positive regulation of transcription by RNA polymerase II"/>
    <property type="evidence" value="ECO:0007669"/>
    <property type="project" value="TreeGrafter"/>
</dbReference>
<protein>
    <submittedName>
        <fullName evidence="2">Coiled-coil-helix-coiled-coil-helix domain-containing protein 2</fullName>
    </submittedName>
</protein>